<dbReference type="EMBL" id="KE124831">
    <property type="protein sequence ID" value="EPB77665.1"/>
    <property type="molecule type" value="Genomic_DNA"/>
</dbReference>
<feature type="compositionally biased region" description="Low complexity" evidence="1">
    <location>
        <begin position="80"/>
        <end position="91"/>
    </location>
</feature>
<proteinExistence type="predicted"/>
<reference evidence="2 3" key="1">
    <citation type="submission" date="2013-05" db="EMBL/GenBank/DDBJ databases">
        <title>Draft genome of the parasitic nematode Anyclostoma ceylanicum.</title>
        <authorList>
            <person name="Mitreva M."/>
        </authorList>
    </citation>
    <scope>NUCLEOTIDE SEQUENCE [LARGE SCALE GENOMIC DNA]</scope>
</reference>
<evidence type="ECO:0000313" key="3">
    <source>
        <dbReference type="Proteomes" id="UP000054495"/>
    </source>
</evidence>
<sequence>MASTVCKPLWEDGELGLGLRRKEAGPWQTRKQFGDRLIKGKAKSVRKEGLHSSPDQGARTLVTMIEAMLPTGVMVQARNTTGSSSPISTTPHGRISLDADRTGGSQKLS</sequence>
<accession>A0A0D6M045</accession>
<protein>
    <submittedName>
        <fullName evidence="2">Uncharacterized protein</fullName>
    </submittedName>
</protein>
<organism evidence="2 3">
    <name type="scientific">Ancylostoma ceylanicum</name>
    <dbReference type="NCBI Taxonomy" id="53326"/>
    <lineage>
        <taxon>Eukaryota</taxon>
        <taxon>Metazoa</taxon>
        <taxon>Ecdysozoa</taxon>
        <taxon>Nematoda</taxon>
        <taxon>Chromadorea</taxon>
        <taxon>Rhabditida</taxon>
        <taxon>Rhabditina</taxon>
        <taxon>Rhabditomorpha</taxon>
        <taxon>Strongyloidea</taxon>
        <taxon>Ancylostomatidae</taxon>
        <taxon>Ancylostomatinae</taxon>
        <taxon>Ancylostoma</taxon>
    </lineage>
</organism>
<gene>
    <name evidence="2" type="ORF">ANCCEY_03256</name>
</gene>
<evidence type="ECO:0000256" key="1">
    <source>
        <dbReference type="SAM" id="MobiDB-lite"/>
    </source>
</evidence>
<evidence type="ECO:0000313" key="2">
    <source>
        <dbReference type="EMBL" id="EPB77665.1"/>
    </source>
</evidence>
<name>A0A0D6M045_9BILA</name>
<keyword evidence="3" id="KW-1185">Reference proteome</keyword>
<dbReference type="AlphaFoldDB" id="A0A0D6M045"/>
<dbReference type="Proteomes" id="UP000054495">
    <property type="component" value="Unassembled WGS sequence"/>
</dbReference>
<feature type="region of interest" description="Disordered" evidence="1">
    <location>
        <begin position="78"/>
        <end position="109"/>
    </location>
</feature>